<dbReference type="InterPro" id="IPR036291">
    <property type="entry name" value="NAD(P)-bd_dom_sf"/>
</dbReference>
<dbReference type="InterPro" id="IPR001509">
    <property type="entry name" value="Epimerase_deHydtase"/>
</dbReference>
<dbReference type="GO" id="GO:0005737">
    <property type="term" value="C:cytoplasm"/>
    <property type="evidence" value="ECO:0007669"/>
    <property type="project" value="TreeGrafter"/>
</dbReference>
<evidence type="ECO:0000313" key="3">
    <source>
        <dbReference type="EMBL" id="PUX12322.1"/>
    </source>
</evidence>
<dbReference type="GO" id="GO:0004029">
    <property type="term" value="F:aldehyde dehydrogenase (NAD+) activity"/>
    <property type="evidence" value="ECO:0007669"/>
    <property type="project" value="TreeGrafter"/>
</dbReference>
<dbReference type="OrthoDB" id="5292533at2"/>
<dbReference type="InterPro" id="IPR051783">
    <property type="entry name" value="NAD(P)-dependent_oxidoreduct"/>
</dbReference>
<gene>
    <name evidence="3" type="ORF">AUN14_14725</name>
    <name evidence="2" type="ORF">FZI19_10100</name>
</gene>
<dbReference type="SUPFAM" id="SSF51735">
    <property type="entry name" value="NAD(P)-binding Rossmann-fold domains"/>
    <property type="match status" value="1"/>
</dbReference>
<reference evidence="3 4" key="1">
    <citation type="submission" date="2016-12" db="EMBL/GenBank/DDBJ databases">
        <title>Analysis of the Molecular Diversity Among Cronobacter Species Isolated from Filth Flies Using a Pan Genomic DNA Microarray.</title>
        <authorList>
            <person name="Pava-Ripoll M."/>
            <person name="Tall B."/>
            <person name="Farber J."/>
            <person name="Fanning S."/>
            <person name="Lehner A."/>
            <person name="Stephan R."/>
            <person name="Pagotto F."/>
            <person name="Iverson C."/>
            <person name="Ziobro G."/>
            <person name="Miller A."/>
            <person name="Pearson R."/>
            <person name="Yan Q."/>
            <person name="Kim M."/>
            <person name="Jeong S."/>
            <person name="Park J."/>
            <person name="Jun S."/>
            <person name="Choi H."/>
            <person name="Chung T."/>
            <person name="Yoo Y."/>
            <person name="Park E."/>
            <person name="Hwang S."/>
            <person name="Lee B."/>
            <person name="Sathyamoorthy V."/>
            <person name="Carter L."/>
            <person name="Mammel M."/>
            <person name="Jackson S."/>
            <person name="Kothary M."/>
            <person name="Patel I."/>
            <person name="Grim C."/>
            <person name="Gopinath G."/>
            <person name="Gangiredla J."/>
            <person name="Chase H."/>
        </authorList>
    </citation>
    <scope>NUCLEOTIDE SEQUENCE [LARGE SCALE GENOMIC DNA]</scope>
    <source>
        <strain evidence="3 4">MOD1-Md1s</strain>
    </source>
</reference>
<protein>
    <submittedName>
        <fullName evidence="3">NAD(P)-dependent oxidoreductase</fullName>
    </submittedName>
</protein>
<keyword evidence="5" id="KW-1185">Reference proteome</keyword>
<dbReference type="Proteomes" id="UP000244378">
    <property type="component" value="Unassembled WGS sequence"/>
</dbReference>
<reference evidence="2 5" key="2">
    <citation type="submission" date="2019-08" db="EMBL/GenBank/DDBJ databases">
        <title>Prevalence, distribution, and phylogeny of type two toxin-antitoxin genes possessed by Cronobacter species where C. sakazakii homologs follow sequence type lineages.</title>
        <authorList>
            <person name="Finkelstein S."/>
            <person name="Negrete F."/>
            <person name="Jang H."/>
            <person name="Gopinath G.R."/>
            <person name="Tall B.D."/>
        </authorList>
    </citation>
    <scope>NUCLEOTIDE SEQUENCE [LARGE SCALE GENOMIC DNA]</scope>
    <source>
        <strain evidence="2 5">MOD1_GK1257</strain>
    </source>
</reference>
<proteinExistence type="predicted"/>
<accession>A0A2T7AQP5</accession>
<feature type="domain" description="NAD-dependent epimerase/dehydratase" evidence="1">
    <location>
        <begin position="4"/>
        <end position="233"/>
    </location>
</feature>
<evidence type="ECO:0000313" key="5">
    <source>
        <dbReference type="Proteomes" id="UP000469927"/>
    </source>
</evidence>
<evidence type="ECO:0000259" key="1">
    <source>
        <dbReference type="Pfam" id="PF01370"/>
    </source>
</evidence>
<dbReference type="EMBL" id="WAGD01000028">
    <property type="protein sequence ID" value="KAB0880227.1"/>
    <property type="molecule type" value="Genomic_DNA"/>
</dbReference>
<dbReference type="PANTHER" id="PTHR48079:SF6">
    <property type="entry name" value="NAD(P)-BINDING DOMAIN-CONTAINING PROTEIN-RELATED"/>
    <property type="match status" value="1"/>
</dbReference>
<evidence type="ECO:0000313" key="2">
    <source>
        <dbReference type="EMBL" id="KAB0880227.1"/>
    </source>
</evidence>
<dbReference type="EMBL" id="MSAE01000029">
    <property type="protein sequence ID" value="PUX12322.1"/>
    <property type="molecule type" value="Genomic_DNA"/>
</dbReference>
<sequence length="334" mass="36533">MKYLVTGATSGLGRNAVEALLAQGCAVRATGRDANAGAELAARGAEFVPLELAQADDARFDALVRGCDVVWHCAAKSSPWGSALAFHAVNVAATGRLALAAARAGVTRFIHISTPAIYFDFRHHHNVDEHYRAARFACHYARSKYAAEQAITAAALRFPHVTFVILRPRGLFGPYDRVIIPRLLRQLEADRGVLRLPRGGEALLDLTWVGNVVHAMGLATHQPGLTSGEAFNITNQQPQRLVTMLDSLLREQLRLQYRVASVPWPLLSLVAQGMELRGRVTGVEPRLTRYSAGTVSFDMTLNQEKAITRLGYRPPVSLEDGVRLTGAWLRARRG</sequence>
<evidence type="ECO:0000313" key="4">
    <source>
        <dbReference type="Proteomes" id="UP000244378"/>
    </source>
</evidence>
<dbReference type="Proteomes" id="UP000469927">
    <property type="component" value="Unassembled WGS sequence"/>
</dbReference>
<dbReference type="AlphaFoldDB" id="A0A2T7AQP5"/>
<dbReference type="PANTHER" id="PTHR48079">
    <property type="entry name" value="PROTEIN YEEZ"/>
    <property type="match status" value="1"/>
</dbReference>
<comment type="caution">
    <text evidence="3">The sequence shown here is derived from an EMBL/GenBank/DDBJ whole genome shotgun (WGS) entry which is preliminary data.</text>
</comment>
<dbReference type="Pfam" id="PF01370">
    <property type="entry name" value="Epimerase"/>
    <property type="match status" value="1"/>
</dbReference>
<dbReference type="Gene3D" id="3.40.50.720">
    <property type="entry name" value="NAD(P)-binding Rossmann-like Domain"/>
    <property type="match status" value="1"/>
</dbReference>
<dbReference type="RefSeq" id="WP_075193559.1">
    <property type="nucleotide sequence ID" value="NZ_JADKNN010000051.1"/>
</dbReference>
<name>A0A2T7AQP5_9ENTR</name>
<organism evidence="3 4">
    <name type="scientific">Cronobacter muytjensii</name>
    <dbReference type="NCBI Taxonomy" id="413501"/>
    <lineage>
        <taxon>Bacteria</taxon>
        <taxon>Pseudomonadati</taxon>
        <taxon>Pseudomonadota</taxon>
        <taxon>Gammaproteobacteria</taxon>
        <taxon>Enterobacterales</taxon>
        <taxon>Enterobacteriaceae</taxon>
        <taxon>Cronobacter</taxon>
    </lineage>
</organism>